<dbReference type="STRING" id="134849.SAMN05443668_105127"/>
<dbReference type="PANTHER" id="PTHR43798:SF31">
    <property type="entry name" value="AB HYDROLASE SUPERFAMILY PROTEIN YCLE"/>
    <property type="match status" value="1"/>
</dbReference>
<evidence type="ECO:0000259" key="2">
    <source>
        <dbReference type="Pfam" id="PF00561"/>
    </source>
</evidence>
<dbReference type="InterPro" id="IPR050266">
    <property type="entry name" value="AB_hydrolase_sf"/>
</dbReference>
<dbReference type="GO" id="GO:0016787">
    <property type="term" value="F:hydrolase activity"/>
    <property type="evidence" value="ECO:0007669"/>
    <property type="project" value="UniProtKB-KW"/>
</dbReference>
<dbReference type="SUPFAM" id="SSF53474">
    <property type="entry name" value="alpha/beta-Hydrolases"/>
    <property type="match status" value="1"/>
</dbReference>
<dbReference type="Pfam" id="PF00561">
    <property type="entry name" value="Abhydrolase_1"/>
    <property type="match status" value="1"/>
</dbReference>
<reference evidence="3 4" key="1">
    <citation type="submission" date="2016-11" db="EMBL/GenBank/DDBJ databases">
        <authorList>
            <person name="Jaros S."/>
            <person name="Januszkiewicz K."/>
            <person name="Wedrychowicz H."/>
        </authorList>
    </citation>
    <scope>NUCLEOTIDE SEQUENCE [LARGE SCALE GENOMIC DNA]</scope>
    <source>
        <strain evidence="3 4">DSM 46144</strain>
    </source>
</reference>
<organism evidence="3 4">
    <name type="scientific">Cryptosporangium aurantiacum</name>
    <dbReference type="NCBI Taxonomy" id="134849"/>
    <lineage>
        <taxon>Bacteria</taxon>
        <taxon>Bacillati</taxon>
        <taxon>Actinomycetota</taxon>
        <taxon>Actinomycetes</taxon>
        <taxon>Cryptosporangiales</taxon>
        <taxon>Cryptosporangiaceae</taxon>
        <taxon>Cryptosporangium</taxon>
    </lineage>
</organism>
<gene>
    <name evidence="3" type="ORF">SAMN05443668_105127</name>
</gene>
<dbReference type="Proteomes" id="UP000184440">
    <property type="component" value="Unassembled WGS sequence"/>
</dbReference>
<dbReference type="AlphaFoldDB" id="A0A1M7QNZ4"/>
<dbReference type="EMBL" id="FRCS01000005">
    <property type="protein sequence ID" value="SHN33231.1"/>
    <property type="molecule type" value="Genomic_DNA"/>
</dbReference>
<proteinExistence type="predicted"/>
<dbReference type="GO" id="GO:0016020">
    <property type="term" value="C:membrane"/>
    <property type="evidence" value="ECO:0007669"/>
    <property type="project" value="TreeGrafter"/>
</dbReference>
<evidence type="ECO:0000313" key="4">
    <source>
        <dbReference type="Proteomes" id="UP000184440"/>
    </source>
</evidence>
<dbReference type="InterPro" id="IPR000073">
    <property type="entry name" value="AB_hydrolase_1"/>
</dbReference>
<name>A0A1M7QNZ4_9ACTN</name>
<dbReference type="OrthoDB" id="3211023at2"/>
<keyword evidence="1" id="KW-0378">Hydrolase</keyword>
<keyword evidence="4" id="KW-1185">Reference proteome</keyword>
<sequence length="298" mass="31482">MTQLAPHRATRVVFSVSDYPVAGWDAPPPAGIHRGTALFVPGYTGSKEDFAPLFDPLTDAGYRVVAIDQPGQFESPGPESPLGYTVARLADVVRAVVAALGDGPVHLVGHSFGGLVSRGAVLSAPGEFRSLTLLCSGPEAIVGARRDRMARLEPLLPLGMAAVYEAVEEGARLDPKWQEASPELKAFLKKRFVASSAAGLRGMGDALGSEPDRTAELAAAGLPLLVCHGEHDDAWLPPVQADMARRLGARHVVIPQAAHSPAIENSAQTVVALEQFWRSVDDLDDRAVPASGVHTETQ</sequence>
<dbReference type="Gene3D" id="3.40.50.1820">
    <property type="entry name" value="alpha/beta hydrolase"/>
    <property type="match status" value="1"/>
</dbReference>
<dbReference type="PANTHER" id="PTHR43798">
    <property type="entry name" value="MONOACYLGLYCEROL LIPASE"/>
    <property type="match status" value="1"/>
</dbReference>
<dbReference type="InterPro" id="IPR029058">
    <property type="entry name" value="AB_hydrolase_fold"/>
</dbReference>
<dbReference type="RefSeq" id="WP_073258748.1">
    <property type="nucleotide sequence ID" value="NZ_FRCS01000005.1"/>
</dbReference>
<evidence type="ECO:0000256" key="1">
    <source>
        <dbReference type="ARBA" id="ARBA00022801"/>
    </source>
</evidence>
<protein>
    <submittedName>
        <fullName evidence="3">Pimeloyl-ACP methyl ester carboxylesterase</fullName>
    </submittedName>
</protein>
<accession>A0A1M7QNZ4</accession>
<feature type="domain" description="AB hydrolase-1" evidence="2">
    <location>
        <begin position="38"/>
        <end position="265"/>
    </location>
</feature>
<evidence type="ECO:0000313" key="3">
    <source>
        <dbReference type="EMBL" id="SHN33231.1"/>
    </source>
</evidence>